<feature type="compositionally biased region" description="Basic and acidic residues" evidence="5">
    <location>
        <begin position="492"/>
        <end position="512"/>
    </location>
</feature>
<feature type="transmembrane region" description="Helical" evidence="6">
    <location>
        <begin position="160"/>
        <end position="178"/>
    </location>
</feature>
<feature type="transmembrane region" description="Helical" evidence="6">
    <location>
        <begin position="343"/>
        <end position="362"/>
    </location>
</feature>
<dbReference type="GO" id="GO:0015355">
    <property type="term" value="F:secondary active monocarboxylate transmembrane transporter activity"/>
    <property type="evidence" value="ECO:0007669"/>
    <property type="project" value="TreeGrafter"/>
</dbReference>
<feature type="transmembrane region" description="Helical" evidence="6">
    <location>
        <begin position="222"/>
        <end position="240"/>
    </location>
</feature>
<dbReference type="PROSITE" id="PS50850">
    <property type="entry name" value="MFS"/>
    <property type="match status" value="1"/>
</dbReference>
<evidence type="ECO:0000313" key="9">
    <source>
        <dbReference type="Proteomes" id="UP001056384"/>
    </source>
</evidence>
<dbReference type="SUPFAM" id="SSF103473">
    <property type="entry name" value="MFS general substrate transporter"/>
    <property type="match status" value="1"/>
</dbReference>
<protein>
    <submittedName>
        <fullName evidence="8">Major facilitator, sugar transporter, major facilitator superfamily</fullName>
    </submittedName>
</protein>
<keyword evidence="8" id="KW-0813">Transport</keyword>
<feature type="transmembrane region" description="Helical" evidence="6">
    <location>
        <begin position="101"/>
        <end position="123"/>
    </location>
</feature>
<evidence type="ECO:0000256" key="3">
    <source>
        <dbReference type="ARBA" id="ARBA00022989"/>
    </source>
</evidence>
<dbReference type="Pfam" id="PF00083">
    <property type="entry name" value="Sugar_tr"/>
    <property type="match status" value="1"/>
</dbReference>
<feature type="transmembrane region" description="Helical" evidence="6">
    <location>
        <begin position="130"/>
        <end position="148"/>
    </location>
</feature>
<keyword evidence="3 6" id="KW-1133">Transmembrane helix</keyword>
<dbReference type="PANTHER" id="PTHR23508:SF10">
    <property type="entry name" value="CARBOXYLIC ACID TRANSPORTER PROTEIN HOMOLOG"/>
    <property type="match status" value="1"/>
</dbReference>
<dbReference type="FunFam" id="1.20.1250.20:FF:000276">
    <property type="entry name" value="Sugar transporter family protein"/>
    <property type="match status" value="1"/>
</dbReference>
<dbReference type="AlphaFoldDB" id="A0A9Q9ALF6"/>
<keyword evidence="8" id="KW-0762">Sugar transport</keyword>
<feature type="region of interest" description="Disordered" evidence="5">
    <location>
        <begin position="488"/>
        <end position="512"/>
    </location>
</feature>
<dbReference type="EMBL" id="CP099419">
    <property type="protein sequence ID" value="USW50199.1"/>
    <property type="molecule type" value="Genomic_DNA"/>
</dbReference>
<feature type="transmembrane region" description="Helical" evidence="6">
    <location>
        <begin position="313"/>
        <end position="336"/>
    </location>
</feature>
<dbReference type="GO" id="GO:0005886">
    <property type="term" value="C:plasma membrane"/>
    <property type="evidence" value="ECO:0007669"/>
    <property type="project" value="TreeGrafter"/>
</dbReference>
<keyword evidence="2 6" id="KW-0812">Transmembrane</keyword>
<dbReference type="GO" id="GO:0035879">
    <property type="term" value="P:plasma membrane lactate transport"/>
    <property type="evidence" value="ECO:0007669"/>
    <property type="project" value="TreeGrafter"/>
</dbReference>
<accession>A0A9Q9ALF6</accession>
<evidence type="ECO:0000256" key="4">
    <source>
        <dbReference type="ARBA" id="ARBA00023136"/>
    </source>
</evidence>
<gene>
    <name evidence="8" type="ORF">Slin15195_G035180</name>
</gene>
<dbReference type="PANTHER" id="PTHR23508">
    <property type="entry name" value="CARBOXYLIC ACID TRANSPORTER PROTEIN HOMOLOG"/>
    <property type="match status" value="1"/>
</dbReference>
<organism evidence="8 9">
    <name type="scientific">Septoria linicola</name>
    <dbReference type="NCBI Taxonomy" id="215465"/>
    <lineage>
        <taxon>Eukaryota</taxon>
        <taxon>Fungi</taxon>
        <taxon>Dikarya</taxon>
        <taxon>Ascomycota</taxon>
        <taxon>Pezizomycotina</taxon>
        <taxon>Dothideomycetes</taxon>
        <taxon>Dothideomycetidae</taxon>
        <taxon>Mycosphaerellales</taxon>
        <taxon>Mycosphaerellaceae</taxon>
        <taxon>Septoria</taxon>
    </lineage>
</organism>
<evidence type="ECO:0000259" key="7">
    <source>
        <dbReference type="PROSITE" id="PS50850"/>
    </source>
</evidence>
<dbReference type="InterPro" id="IPR005828">
    <property type="entry name" value="MFS_sugar_transport-like"/>
</dbReference>
<name>A0A9Q9ALF6_9PEZI</name>
<evidence type="ECO:0000256" key="2">
    <source>
        <dbReference type="ARBA" id="ARBA00022692"/>
    </source>
</evidence>
<dbReference type="Proteomes" id="UP001056384">
    <property type="component" value="Chromosome 2"/>
</dbReference>
<keyword evidence="9" id="KW-1185">Reference proteome</keyword>
<comment type="subcellular location">
    <subcellularLocation>
        <location evidence="1">Membrane</location>
        <topology evidence="1">Multi-pass membrane protein</topology>
    </subcellularLocation>
</comment>
<reference evidence="8" key="1">
    <citation type="submission" date="2022-06" db="EMBL/GenBank/DDBJ databases">
        <title>Complete genome sequences of two strains of the flax pathogen Septoria linicola.</title>
        <authorList>
            <person name="Lapalu N."/>
            <person name="Simon A."/>
            <person name="Demenou B."/>
            <person name="Paumier D."/>
            <person name="Guillot M.-P."/>
            <person name="Gout L."/>
            <person name="Valade R."/>
        </authorList>
    </citation>
    <scope>NUCLEOTIDE SEQUENCE</scope>
    <source>
        <strain evidence="8">SE15195</strain>
    </source>
</reference>
<feature type="transmembrane region" description="Helical" evidence="6">
    <location>
        <begin position="275"/>
        <end position="293"/>
    </location>
</feature>
<feature type="transmembrane region" description="Helical" evidence="6">
    <location>
        <begin position="63"/>
        <end position="81"/>
    </location>
</feature>
<keyword evidence="4 6" id="KW-0472">Membrane</keyword>
<dbReference type="CDD" id="cd17316">
    <property type="entry name" value="MFS_SV2_like"/>
    <property type="match status" value="1"/>
</dbReference>
<dbReference type="InterPro" id="IPR020846">
    <property type="entry name" value="MFS_dom"/>
</dbReference>
<evidence type="ECO:0000313" key="8">
    <source>
        <dbReference type="EMBL" id="USW50199.1"/>
    </source>
</evidence>
<evidence type="ECO:0000256" key="1">
    <source>
        <dbReference type="ARBA" id="ARBA00004141"/>
    </source>
</evidence>
<dbReference type="Gene3D" id="1.20.1250.20">
    <property type="entry name" value="MFS general substrate transporter like domains"/>
    <property type="match status" value="2"/>
</dbReference>
<dbReference type="InterPro" id="IPR036259">
    <property type="entry name" value="MFS_trans_sf"/>
</dbReference>
<feature type="domain" description="Major facilitator superfamily (MFS) profile" evidence="7">
    <location>
        <begin position="65"/>
        <end position="470"/>
    </location>
</feature>
<dbReference type="FunFam" id="1.20.1250.20:FF:000190">
    <property type="entry name" value="Sugar transporter family protein"/>
    <property type="match status" value="1"/>
</dbReference>
<evidence type="ECO:0000256" key="5">
    <source>
        <dbReference type="SAM" id="MobiDB-lite"/>
    </source>
</evidence>
<sequence length="512" mass="56503">MADDKYVDHAIEREDASLPGTGEPVANMSAGRYLATRFSTLKPPMEKLENPITLLRLLNTKQWLFFLCSFVAWTWDAFDFFTVSLTVSNLAAQFDKSKKDITWGITLVLMFRSVGAITFGLASDRYGRKWPFVVNNLLFIVLEIGTGFCNTYDQFLAVRALFGIAMGGLYGNVAAMALEDCPEKARGIISGMLQQGYAFGYLLATVFARALVNTTPHKWRPLFWFGGAVPVLIIAFRLCLGETEAYEQRMRVREGSNNVGKTFVKEGKVALKRHWMLLIYMVLLMAGFNFMSHGSQDLYPTMLENQYDFSANAVTVTQVVANLGAISGGTTIGYLSQALGRRFSIIFISIVGGALLYPYSFVGNERVMAAAFFEQFCVQGAWGVIPIHLMELSPGSLRAFVVGTSYQLGNLVSSASSTIEATIGERFPLEPKIENGKSVSRYEYGKVICIFMGCVYAYVILLTFLGPEMRGRSMSVSADEDLAEAAGRHAMAHADHGKPDRNGSDISDIEKA</sequence>
<dbReference type="OrthoDB" id="5296287at2759"/>
<feature type="transmembrane region" description="Helical" evidence="6">
    <location>
        <begin position="444"/>
        <end position="465"/>
    </location>
</feature>
<evidence type="ECO:0000256" key="6">
    <source>
        <dbReference type="SAM" id="Phobius"/>
    </source>
</evidence>
<proteinExistence type="predicted"/>